<organism evidence="1 2">
    <name type="scientific">Limosa lapponica baueri</name>
    <dbReference type="NCBI Taxonomy" id="1758121"/>
    <lineage>
        <taxon>Eukaryota</taxon>
        <taxon>Metazoa</taxon>
        <taxon>Chordata</taxon>
        <taxon>Craniata</taxon>
        <taxon>Vertebrata</taxon>
        <taxon>Euteleostomi</taxon>
        <taxon>Archelosauria</taxon>
        <taxon>Archosauria</taxon>
        <taxon>Dinosauria</taxon>
        <taxon>Saurischia</taxon>
        <taxon>Theropoda</taxon>
        <taxon>Coelurosauria</taxon>
        <taxon>Aves</taxon>
        <taxon>Neognathae</taxon>
        <taxon>Neoaves</taxon>
        <taxon>Charadriiformes</taxon>
        <taxon>Scolopacidae</taxon>
        <taxon>Limosa</taxon>
    </lineage>
</organism>
<proteinExistence type="predicted"/>
<gene>
    <name evidence="1" type="ORF">llap_7069</name>
</gene>
<protein>
    <submittedName>
        <fullName evidence="1">Uncharacterized protein</fullName>
    </submittedName>
</protein>
<dbReference type="AlphaFoldDB" id="A0A2I0U994"/>
<dbReference type="Proteomes" id="UP000233556">
    <property type="component" value="Unassembled WGS sequence"/>
</dbReference>
<evidence type="ECO:0000313" key="1">
    <source>
        <dbReference type="EMBL" id="PKU42625.1"/>
    </source>
</evidence>
<reference evidence="2" key="1">
    <citation type="submission" date="2017-11" db="EMBL/GenBank/DDBJ databases">
        <authorList>
            <person name="Lima N.C."/>
            <person name="Parody-Merino A.M."/>
            <person name="Battley P.F."/>
            <person name="Fidler A.E."/>
            <person name="Prosdocimi F."/>
        </authorList>
    </citation>
    <scope>NUCLEOTIDE SEQUENCE [LARGE SCALE GENOMIC DNA]</scope>
</reference>
<reference evidence="2" key="2">
    <citation type="submission" date="2017-12" db="EMBL/GenBank/DDBJ databases">
        <title>Genome sequence of the Bar-tailed Godwit (Limosa lapponica baueri).</title>
        <authorList>
            <person name="Lima N.C.B."/>
            <person name="Parody-Merino A.M."/>
            <person name="Battley P.F."/>
            <person name="Fidler A.E."/>
            <person name="Prosdocimi F."/>
        </authorList>
    </citation>
    <scope>NUCLEOTIDE SEQUENCE [LARGE SCALE GENOMIC DNA]</scope>
</reference>
<name>A0A2I0U994_LIMLA</name>
<keyword evidence="2" id="KW-1185">Reference proteome</keyword>
<dbReference type="EMBL" id="KZ505974">
    <property type="protein sequence ID" value="PKU42625.1"/>
    <property type="molecule type" value="Genomic_DNA"/>
</dbReference>
<evidence type="ECO:0000313" key="2">
    <source>
        <dbReference type="Proteomes" id="UP000233556"/>
    </source>
</evidence>
<sequence>MANLEPHVQDGRKKWITGGIKAICLLGGLIRAFVALYQCSTWGFNEITGSLTLTSLSGTTDPIDTGIDRVTKRYPLAAALCPYRFAARHSNLKAKKDSATSPDHPRSRSLANYKPPVMYLRAWSPSLAMKSVHQFGNNDQQAEKGLSSSDCSEIVELIQTRMSQTRSRGRRMSAVVLWLDRSPDAWLGTLINTSGEQGSPVTAGLSLLSPSLFVS</sequence>
<accession>A0A2I0U994</accession>